<protein>
    <submittedName>
        <fullName evidence="1">Uncharacterized protein</fullName>
    </submittedName>
</protein>
<dbReference type="Proteomes" id="UP001189624">
    <property type="component" value="Chromosome 2"/>
</dbReference>
<dbReference type="PANTHER" id="PTHR33156:SF2">
    <property type="entry name" value="OS01G0738000 PROTEIN"/>
    <property type="match status" value="1"/>
</dbReference>
<sequence>MAVAANSARKAIQLTSSVTRTVFSHRSLHPIKLSGFPSSPHKHAFSFSRLPVQLVGAQLSLTPLHSATASALFTSLLSLHNTNWGCLSEGALLKKYDRCPNVQKISKFRKVIHIPLTVTNGHLPREENTLTANFTTTLLLPSFFS</sequence>
<dbReference type="PANTHER" id="PTHR33156">
    <property type="entry name" value="OS02G0230000 PROTEIN"/>
    <property type="match status" value="1"/>
</dbReference>
<name>A0AA86V992_9FABA</name>
<proteinExistence type="predicted"/>
<dbReference type="EMBL" id="OY731399">
    <property type="protein sequence ID" value="CAJ1931472.1"/>
    <property type="molecule type" value="Genomic_DNA"/>
</dbReference>
<evidence type="ECO:0000313" key="2">
    <source>
        <dbReference type="Proteomes" id="UP001189624"/>
    </source>
</evidence>
<keyword evidence="2" id="KW-1185">Reference proteome</keyword>
<dbReference type="GO" id="GO:0005739">
    <property type="term" value="C:mitochondrion"/>
    <property type="evidence" value="ECO:0007669"/>
    <property type="project" value="TreeGrafter"/>
</dbReference>
<organism evidence="1 2">
    <name type="scientific">Sphenostylis stenocarpa</name>
    <dbReference type="NCBI Taxonomy" id="92480"/>
    <lineage>
        <taxon>Eukaryota</taxon>
        <taxon>Viridiplantae</taxon>
        <taxon>Streptophyta</taxon>
        <taxon>Embryophyta</taxon>
        <taxon>Tracheophyta</taxon>
        <taxon>Spermatophyta</taxon>
        <taxon>Magnoliopsida</taxon>
        <taxon>eudicotyledons</taxon>
        <taxon>Gunneridae</taxon>
        <taxon>Pentapetalae</taxon>
        <taxon>rosids</taxon>
        <taxon>fabids</taxon>
        <taxon>Fabales</taxon>
        <taxon>Fabaceae</taxon>
        <taxon>Papilionoideae</taxon>
        <taxon>50 kb inversion clade</taxon>
        <taxon>NPAAA clade</taxon>
        <taxon>indigoferoid/millettioid clade</taxon>
        <taxon>Phaseoleae</taxon>
        <taxon>Sphenostylis</taxon>
    </lineage>
</organism>
<dbReference type="InterPro" id="IPR043459">
    <property type="entry name" value="NFD6/NOXY2-like"/>
</dbReference>
<evidence type="ECO:0000313" key="1">
    <source>
        <dbReference type="EMBL" id="CAJ1931472.1"/>
    </source>
</evidence>
<dbReference type="Gramene" id="rna-AYBTSS11_LOCUS5273">
    <property type="protein sequence ID" value="CAJ1931472.1"/>
    <property type="gene ID" value="gene-AYBTSS11_LOCUS5273"/>
</dbReference>
<accession>A0AA86V992</accession>
<dbReference type="AlphaFoldDB" id="A0AA86V992"/>
<reference evidence="1" key="1">
    <citation type="submission" date="2023-10" db="EMBL/GenBank/DDBJ databases">
        <authorList>
            <person name="Domelevo Entfellner J.-B."/>
        </authorList>
    </citation>
    <scope>NUCLEOTIDE SEQUENCE</scope>
</reference>
<gene>
    <name evidence="1" type="ORF">AYBTSS11_LOCUS5273</name>
</gene>